<dbReference type="Pfam" id="PF07963">
    <property type="entry name" value="N_methyl"/>
    <property type="match status" value="1"/>
</dbReference>
<evidence type="ECO:0000313" key="4">
    <source>
        <dbReference type="Proteomes" id="UP000242205"/>
    </source>
</evidence>
<name>A0A2I6S894_9RHOO</name>
<dbReference type="RefSeq" id="WP_102247533.1">
    <property type="nucleotide sequence ID" value="NZ_CP025682.1"/>
</dbReference>
<dbReference type="InterPro" id="IPR013362">
    <property type="entry name" value="Pilus_4_PilV"/>
</dbReference>
<sequence>MTYKALLHGRSFPPRSTRRRDERGASMIEVLVSMFVLALGLLGFAGMQMAGIKSNHSAQVRSQATLLAYDLADRMRGARDAALDGDYDDDGNSEDRRDWNDELVRRLGAGASASVTRNEANVTISISWNDQRGDIRVAPATDDGGEGETPPEGDTPYPGTDPDIAMAQAEAAPDEPESDDESTEDDHVIFAYSTEI</sequence>
<dbReference type="EMBL" id="CP025682">
    <property type="protein sequence ID" value="AUN95485.1"/>
    <property type="molecule type" value="Genomic_DNA"/>
</dbReference>
<protein>
    <submittedName>
        <fullName evidence="3">Type IV pilus modification protein PilV</fullName>
    </submittedName>
</protein>
<organism evidence="3 4">
    <name type="scientific">Pseudazoarcus pumilus</name>
    <dbReference type="NCBI Taxonomy" id="2067960"/>
    <lineage>
        <taxon>Bacteria</taxon>
        <taxon>Pseudomonadati</taxon>
        <taxon>Pseudomonadota</taxon>
        <taxon>Betaproteobacteria</taxon>
        <taxon>Rhodocyclales</taxon>
        <taxon>Zoogloeaceae</taxon>
        <taxon>Pseudazoarcus</taxon>
    </lineage>
</organism>
<accession>A0A2I6S894</accession>
<keyword evidence="2" id="KW-0472">Membrane</keyword>
<keyword evidence="2" id="KW-1133">Transmembrane helix</keyword>
<evidence type="ECO:0000313" key="3">
    <source>
        <dbReference type="EMBL" id="AUN95485.1"/>
    </source>
</evidence>
<evidence type="ECO:0000256" key="2">
    <source>
        <dbReference type="SAM" id="Phobius"/>
    </source>
</evidence>
<dbReference type="AlphaFoldDB" id="A0A2I6S894"/>
<evidence type="ECO:0000256" key="1">
    <source>
        <dbReference type="SAM" id="MobiDB-lite"/>
    </source>
</evidence>
<feature type="transmembrane region" description="Helical" evidence="2">
    <location>
        <begin position="25"/>
        <end position="47"/>
    </location>
</feature>
<gene>
    <name evidence="3" type="primary">pilV</name>
    <name evidence="3" type="ORF">C0099_11440</name>
</gene>
<dbReference type="KEGG" id="atw:C0099_11440"/>
<feature type="region of interest" description="Disordered" evidence="1">
    <location>
        <begin position="1"/>
        <end position="20"/>
    </location>
</feature>
<keyword evidence="2" id="KW-0812">Transmembrane</keyword>
<dbReference type="Proteomes" id="UP000242205">
    <property type="component" value="Chromosome"/>
</dbReference>
<reference evidence="3 4" key="1">
    <citation type="submission" date="2018-01" db="EMBL/GenBank/DDBJ databases">
        <authorList>
            <person name="Fu G.-Y."/>
        </authorList>
    </citation>
    <scope>NUCLEOTIDE SEQUENCE [LARGE SCALE GENOMIC DNA]</scope>
    <source>
        <strain evidence="3 4">SY39</strain>
    </source>
</reference>
<feature type="compositionally biased region" description="Low complexity" evidence="1">
    <location>
        <begin position="152"/>
        <end position="171"/>
    </location>
</feature>
<keyword evidence="4" id="KW-1185">Reference proteome</keyword>
<feature type="compositionally biased region" description="Acidic residues" evidence="1">
    <location>
        <begin position="172"/>
        <end position="184"/>
    </location>
</feature>
<proteinExistence type="predicted"/>
<dbReference type="NCBIfam" id="TIGR02523">
    <property type="entry name" value="type_IV_pilV"/>
    <property type="match status" value="1"/>
</dbReference>
<dbReference type="InterPro" id="IPR012902">
    <property type="entry name" value="N_methyl_site"/>
</dbReference>
<feature type="region of interest" description="Disordered" evidence="1">
    <location>
        <begin position="133"/>
        <end position="196"/>
    </location>
</feature>